<feature type="repeat" description="WD" evidence="3">
    <location>
        <begin position="1076"/>
        <end position="1108"/>
    </location>
</feature>
<dbReference type="PROSITE" id="PS50294">
    <property type="entry name" value="WD_REPEATS_REGION"/>
    <property type="match status" value="10"/>
</dbReference>
<dbReference type="Proteomes" id="UP000044841">
    <property type="component" value="Unassembled WGS sequence"/>
</dbReference>
<feature type="compositionally biased region" description="Basic and acidic residues" evidence="4">
    <location>
        <begin position="15"/>
        <end position="26"/>
    </location>
</feature>
<evidence type="ECO:0000256" key="2">
    <source>
        <dbReference type="ARBA" id="ARBA00022737"/>
    </source>
</evidence>
<dbReference type="EMBL" id="CYGV01001500">
    <property type="protein sequence ID" value="CUA74857.1"/>
    <property type="molecule type" value="Genomic_DNA"/>
</dbReference>
<dbReference type="CDD" id="cd00200">
    <property type="entry name" value="WD40"/>
    <property type="match status" value="2"/>
</dbReference>
<protein>
    <submittedName>
        <fullName evidence="6">Putative WD repeat-containing protein alr3466 [Nostoc sp, PCC 7120]</fullName>
    </submittedName>
</protein>
<dbReference type="Pfam" id="PF24883">
    <property type="entry name" value="NPHP3_N"/>
    <property type="match status" value="1"/>
</dbReference>
<dbReference type="PRINTS" id="PR00320">
    <property type="entry name" value="GPROTEINBRPT"/>
</dbReference>
<feature type="repeat" description="WD" evidence="3">
    <location>
        <begin position="1113"/>
        <end position="1154"/>
    </location>
</feature>
<dbReference type="InterPro" id="IPR056884">
    <property type="entry name" value="NPHP3-like_N"/>
</dbReference>
<evidence type="ECO:0000313" key="6">
    <source>
        <dbReference type="EMBL" id="CUA74857.1"/>
    </source>
</evidence>
<feature type="repeat" description="WD" evidence="3">
    <location>
        <begin position="816"/>
        <end position="841"/>
    </location>
</feature>
<feature type="compositionally biased region" description="Basic residues" evidence="4">
    <location>
        <begin position="1"/>
        <end position="14"/>
    </location>
</feature>
<dbReference type="InterPro" id="IPR036322">
    <property type="entry name" value="WD40_repeat_dom_sf"/>
</dbReference>
<dbReference type="InterPro" id="IPR019775">
    <property type="entry name" value="WD40_repeat_CS"/>
</dbReference>
<feature type="repeat" description="WD" evidence="3">
    <location>
        <begin position="1289"/>
        <end position="1321"/>
    </location>
</feature>
<feature type="repeat" description="WD" evidence="3">
    <location>
        <begin position="1374"/>
        <end position="1406"/>
    </location>
</feature>
<dbReference type="PANTHER" id="PTHR22847:SF637">
    <property type="entry name" value="WD REPEAT DOMAIN 5B"/>
    <property type="match status" value="1"/>
</dbReference>
<dbReference type="SUPFAM" id="SSF52540">
    <property type="entry name" value="P-loop containing nucleoside triphosphate hydrolases"/>
    <property type="match status" value="1"/>
</dbReference>
<dbReference type="Gene3D" id="2.130.10.10">
    <property type="entry name" value="YVTN repeat-like/Quinoprotein amine dehydrogenase"/>
    <property type="match status" value="6"/>
</dbReference>
<dbReference type="GO" id="GO:1990234">
    <property type="term" value="C:transferase complex"/>
    <property type="evidence" value="ECO:0007669"/>
    <property type="project" value="UniProtKB-ARBA"/>
</dbReference>
<evidence type="ECO:0000256" key="4">
    <source>
        <dbReference type="SAM" id="MobiDB-lite"/>
    </source>
</evidence>
<feature type="repeat" description="WD" evidence="3">
    <location>
        <begin position="1026"/>
        <end position="1058"/>
    </location>
</feature>
<feature type="repeat" description="WD" evidence="3">
    <location>
        <begin position="1155"/>
        <end position="1196"/>
    </location>
</feature>
<dbReference type="PROSITE" id="PS50082">
    <property type="entry name" value="WD_REPEATS_2"/>
    <property type="match status" value="13"/>
</dbReference>
<accession>A0A0K6G8B1</accession>
<name>A0A0K6G8B1_9AGAM</name>
<keyword evidence="2" id="KW-0677">Repeat</keyword>
<evidence type="ECO:0000256" key="1">
    <source>
        <dbReference type="ARBA" id="ARBA00022574"/>
    </source>
</evidence>
<dbReference type="Gene3D" id="3.40.50.300">
    <property type="entry name" value="P-loop containing nucleotide triphosphate hydrolases"/>
    <property type="match status" value="1"/>
</dbReference>
<gene>
    <name evidence="6" type="ORF">RSOLAG22IIIB_05754</name>
</gene>
<dbReference type="InterPro" id="IPR020472">
    <property type="entry name" value="WD40_PAC1"/>
</dbReference>
<dbReference type="InterPro" id="IPR015943">
    <property type="entry name" value="WD40/YVTN_repeat-like_dom_sf"/>
</dbReference>
<dbReference type="InterPro" id="IPR001680">
    <property type="entry name" value="WD40_rpt"/>
</dbReference>
<feature type="domain" description="NACHT" evidence="5">
    <location>
        <begin position="273"/>
        <end position="418"/>
    </location>
</feature>
<sequence>MDLKRKFKLKWWKKKAPDGESHESPSRTDSPTPDASIRSASPPPGSSVAVSALVFQPFVPLPTSPPPEHRQTEPNIDDADKWTNLTAFSQVLKQTTLFSPLAAVMDDLSWFIEAHEDLIRTRNEYQALRTQLEGLFKDLRMHFSGNTPPAMTISMLNLCEAIQTEIRGVYGTQDRNAISRYLQANHDLDKITGCYRRIQSHLERLMLNATMNIWQTVDRQAAEAELSRLSTSLPAYYDSAEANIVQRRECAPNTREQVLQDLQAWKDNQDGEKVCWINGMAGTGKTTIVNTLCFTLDKTHELGASFFCTRSIPSCRNVKLILPTIAHQLARFSSPFRGALLQVLEQDPEVHSKVPRVQFKRMILEPLQQVMRSLPSQTIVVIDALDECDDGNGVEQILEVLLENVPRLPIKFLVSSRPEPHIRNRIRQSALKTQFILHELDQKMVKADIETYLRVELASIAILLTKDDLETLVKRAGLLFIYAATVVRYIKGGDTMERLTAVLKASGQGQASSNRTKEIDRLYETVLESALDDKDLEEPEKERIQLVLHTVVCAQEPLTVDALGGILALRQTQVITALKPLWSVLHISESNTNHRVSTLHASFPDYILDSSRSNQFACNAQNHNRALAQLCLKRIERNGRRFNICNLESSYVSDEDVPNIEDRVNEAIPLDLLYACQYWAVHLSLSGRSGDMLEMLHGFLSKRLLIWMEVLSLKKRVDRGIRQMELAITWLLSMEPPERVMLLARDARRFVTMFATSPVSRSTPHLYVSMLPSWPSRQPVALYYAPQTSNLVQIKGIASAERQLGLLSSIPVGSEVLCVACSPDGKLIAAGTDDRRILIWDAVTLRMTIDPIQGHWGIVRAVAFSPDGTRICSGSEDETICVWDPQNGQLVAGPLKGHDERVWSVDYSPDGQWLASGSLGGTVCIWSTDTWERKGNPLQPVNKRYGMVFSVVFSPDSAMIAAGYGSMIHLWDVSSGRLIGEPPKGHTGNVSSLAFLPDGKHLVSGSFDCTICVWDISSGQLAFGPFTTHMGGVSDVRFSPDARSFISVGVDDTIHMWDTASWQSRTWLRNTGLTRSAKFSPDGLSLISGSVDGNVRIWEVQEFSDEQMAGHQLDGHSHWVTSVAFSRCGTYIVSGSSDMTVCIRDFQTNKLMLGPLKHTNLVLSVGVPADSTRIFSVSADRMIHVWSKQTGELEYTIGPIETDGQEDPTYRELWPAAFSFDGRRIVSGSKSGRIYMQDGSKPCASLAGHNDQVESIAFSPNGQFFASGSEDGTLIVWDASTGERLFEPLRAHSWAILSIVFSPDGSQIASGSRDLTIRLWSSHTGLPLGEPFEGHTDSVRAVAFSPSGKQLVSGSLDRTVRVWDVTNGQSLAIFKGHTDYVFSVAFSPDGTQIVSGSADTTIRLWNAPLHGVSPPGHEAILDRPAQVTKEHPNADWDMDVDGWVRGAHNRLLLWVPPDLRRVLLRQQNTGLISRQGCIELDFSDSKIGNEWTTCFQAHSPTSD</sequence>
<dbReference type="GO" id="GO:0005634">
    <property type="term" value="C:nucleus"/>
    <property type="evidence" value="ECO:0007669"/>
    <property type="project" value="TreeGrafter"/>
</dbReference>
<evidence type="ECO:0000259" key="5">
    <source>
        <dbReference type="PROSITE" id="PS50837"/>
    </source>
</evidence>
<feature type="repeat" description="WD" evidence="3">
    <location>
        <begin position="1332"/>
        <end position="1373"/>
    </location>
</feature>
<keyword evidence="7" id="KW-1185">Reference proteome</keyword>
<evidence type="ECO:0000313" key="7">
    <source>
        <dbReference type="Proteomes" id="UP000044841"/>
    </source>
</evidence>
<organism evidence="6 7">
    <name type="scientific">Rhizoctonia solani</name>
    <dbReference type="NCBI Taxonomy" id="456999"/>
    <lineage>
        <taxon>Eukaryota</taxon>
        <taxon>Fungi</taxon>
        <taxon>Dikarya</taxon>
        <taxon>Basidiomycota</taxon>
        <taxon>Agaricomycotina</taxon>
        <taxon>Agaricomycetes</taxon>
        <taxon>Cantharellales</taxon>
        <taxon>Ceratobasidiaceae</taxon>
        <taxon>Rhizoctonia</taxon>
    </lineage>
</organism>
<keyword evidence="1 3" id="KW-0853">WD repeat</keyword>
<dbReference type="InterPro" id="IPR027417">
    <property type="entry name" value="P-loop_NTPase"/>
</dbReference>
<feature type="repeat" description="WD" evidence="3">
    <location>
        <begin position="941"/>
        <end position="981"/>
    </location>
</feature>
<feature type="repeat" description="WD" evidence="3">
    <location>
        <begin position="983"/>
        <end position="1024"/>
    </location>
</feature>
<dbReference type="Pfam" id="PF00400">
    <property type="entry name" value="WD40"/>
    <property type="match status" value="13"/>
</dbReference>
<feature type="region of interest" description="Disordered" evidence="4">
    <location>
        <begin position="1"/>
        <end position="47"/>
    </location>
</feature>
<dbReference type="PANTHER" id="PTHR22847">
    <property type="entry name" value="WD40 REPEAT PROTEIN"/>
    <property type="match status" value="1"/>
</dbReference>
<dbReference type="SMART" id="SM00320">
    <property type="entry name" value="WD40"/>
    <property type="match status" value="14"/>
</dbReference>
<dbReference type="PROSITE" id="PS50837">
    <property type="entry name" value="NACHT"/>
    <property type="match status" value="1"/>
</dbReference>
<dbReference type="PROSITE" id="PS00678">
    <property type="entry name" value="WD_REPEATS_1"/>
    <property type="match status" value="3"/>
</dbReference>
<reference evidence="6 7" key="1">
    <citation type="submission" date="2015-07" db="EMBL/GenBank/DDBJ databases">
        <authorList>
            <person name="Noorani M."/>
        </authorList>
    </citation>
    <scope>NUCLEOTIDE SEQUENCE [LARGE SCALE GENOMIC DNA]</scope>
    <source>
        <strain evidence="6">BBA 69670</strain>
    </source>
</reference>
<feature type="repeat" description="WD" evidence="3">
    <location>
        <begin position="895"/>
        <end position="930"/>
    </location>
</feature>
<dbReference type="SUPFAM" id="SSF50978">
    <property type="entry name" value="WD40 repeat-like"/>
    <property type="match status" value="2"/>
</dbReference>
<evidence type="ECO:0000256" key="3">
    <source>
        <dbReference type="PROSITE-ProRule" id="PRU00221"/>
    </source>
</evidence>
<proteinExistence type="predicted"/>
<feature type="repeat" description="WD" evidence="3">
    <location>
        <begin position="1246"/>
        <end position="1287"/>
    </location>
</feature>
<dbReference type="InterPro" id="IPR007111">
    <property type="entry name" value="NACHT_NTPase"/>
</dbReference>
<feature type="repeat" description="WD" evidence="3">
    <location>
        <begin position="852"/>
        <end position="893"/>
    </location>
</feature>